<organism evidence="7 10">
    <name type="scientific">Lactobacillus selangorensis</name>
    <dbReference type="NCBI Taxonomy" id="81857"/>
    <lineage>
        <taxon>Bacteria</taxon>
        <taxon>Bacillati</taxon>
        <taxon>Bacillota</taxon>
        <taxon>Bacilli</taxon>
        <taxon>Lactobacillales</taxon>
        <taxon>Lactobacillaceae</taxon>
        <taxon>Lactobacillus</taxon>
    </lineage>
</organism>
<accession>A0A0R2FVY7</accession>
<evidence type="ECO:0000313" key="9">
    <source>
        <dbReference type="Proteomes" id="UP000051645"/>
    </source>
</evidence>
<dbReference type="FunFam" id="3.10.290.10:FF:000003">
    <property type="entry name" value="Pseudouridine synthase"/>
    <property type="match status" value="1"/>
</dbReference>
<dbReference type="InterPro" id="IPR050343">
    <property type="entry name" value="RsuA_PseudoU_synthase"/>
</dbReference>
<evidence type="ECO:0000313" key="10">
    <source>
        <dbReference type="Proteomes" id="UP000051751"/>
    </source>
</evidence>
<dbReference type="AlphaFoldDB" id="A0A0R2FVY7"/>
<dbReference type="PATRIC" id="fig|81857.3.peg.325"/>
<protein>
    <recommendedName>
        <fullName evidence="5">Pseudouridine synthase</fullName>
        <ecNumber evidence="5">5.4.99.-</ecNumber>
    </recommendedName>
</protein>
<dbReference type="STRING" id="81857.IV38_GL000320"/>
<evidence type="ECO:0000259" key="6">
    <source>
        <dbReference type="SMART" id="SM00363"/>
    </source>
</evidence>
<dbReference type="FunFam" id="3.30.70.1560:FF:000001">
    <property type="entry name" value="Pseudouridine synthase"/>
    <property type="match status" value="1"/>
</dbReference>
<comment type="caution">
    <text evidence="7">The sequence shown here is derived from an EMBL/GenBank/DDBJ whole genome shotgun (WGS) entry which is preliminary data.</text>
</comment>
<feature type="domain" description="RNA-binding S4" evidence="6">
    <location>
        <begin position="6"/>
        <end position="69"/>
    </location>
</feature>
<dbReference type="InterPro" id="IPR002942">
    <property type="entry name" value="S4_RNA-bd"/>
</dbReference>
<evidence type="ECO:0000256" key="3">
    <source>
        <dbReference type="ARBA" id="ARBA00023235"/>
    </source>
</evidence>
<keyword evidence="3 5" id="KW-0413">Isomerase</keyword>
<dbReference type="Gene3D" id="3.30.70.580">
    <property type="entry name" value="Pseudouridine synthase I, catalytic domain, N-terminal subdomain"/>
    <property type="match status" value="1"/>
</dbReference>
<dbReference type="PANTHER" id="PTHR47683">
    <property type="entry name" value="PSEUDOURIDINE SYNTHASE FAMILY PROTEIN-RELATED"/>
    <property type="match status" value="1"/>
</dbReference>
<dbReference type="InterPro" id="IPR000748">
    <property type="entry name" value="PsdUridine_synth_RsuA/RluB/E/F"/>
</dbReference>
<evidence type="ECO:0000256" key="5">
    <source>
        <dbReference type="RuleBase" id="RU003887"/>
    </source>
</evidence>
<dbReference type="PROSITE" id="PS50889">
    <property type="entry name" value="S4"/>
    <property type="match status" value="1"/>
</dbReference>
<dbReference type="PANTHER" id="PTHR47683:SF2">
    <property type="entry name" value="RNA-BINDING S4 DOMAIN-CONTAINING PROTEIN"/>
    <property type="match status" value="1"/>
</dbReference>
<evidence type="ECO:0000313" key="8">
    <source>
        <dbReference type="EMBL" id="KRN34035.1"/>
    </source>
</evidence>
<dbReference type="InterPro" id="IPR020103">
    <property type="entry name" value="PsdUridine_synth_cat_dom_sf"/>
</dbReference>
<dbReference type="Proteomes" id="UP000051645">
    <property type="component" value="Unassembled WGS sequence"/>
</dbReference>
<gene>
    <name evidence="7" type="ORF">IV38_GL000320</name>
    <name evidence="8" type="ORF">IV40_GL000348</name>
</gene>
<dbReference type="InterPro" id="IPR036986">
    <property type="entry name" value="S4_RNA-bd_sf"/>
</dbReference>
<dbReference type="InterPro" id="IPR018496">
    <property type="entry name" value="PsdUridine_synth_RsuA/RluB_CS"/>
</dbReference>
<dbReference type="InterPro" id="IPR020094">
    <property type="entry name" value="TruA/RsuA/RluB/E/F_N"/>
</dbReference>
<dbReference type="Pfam" id="PF01479">
    <property type="entry name" value="S4"/>
    <property type="match status" value="1"/>
</dbReference>
<sequence>MNEEPERLQKKIANAGVTSRRKAEDLIRTGHVTVNGKVVTEMGVKVDSHDHVEVDGVPLTPERKVYYLFNKPRQVISAVSDNKGRKVVTDYFKDIPERIYPIGRLDYDTDGVLLLTDDGEFANLLMHPRYELEKTYVAKVKGIPDGAAIKTLQNGVELDKRKTAPAKVKVLSTDHAKKTAIVQITIHEGMNHQVKKMFAKVGSQVEKLKREQYGFLRVDNLASGKYRKLKPQEIAELRKLANGKHYR</sequence>
<evidence type="ECO:0000313" key="7">
    <source>
        <dbReference type="EMBL" id="KRN29436.1"/>
    </source>
</evidence>
<dbReference type="GO" id="GO:0120159">
    <property type="term" value="F:rRNA pseudouridine synthase activity"/>
    <property type="evidence" value="ECO:0007669"/>
    <property type="project" value="UniProtKB-ARBA"/>
</dbReference>
<dbReference type="CDD" id="cd02870">
    <property type="entry name" value="PseudoU_synth_RsuA_like"/>
    <property type="match status" value="1"/>
</dbReference>
<dbReference type="CDD" id="cd00165">
    <property type="entry name" value="S4"/>
    <property type="match status" value="1"/>
</dbReference>
<dbReference type="EC" id="5.4.99.-" evidence="5"/>
<evidence type="ECO:0000256" key="4">
    <source>
        <dbReference type="PROSITE-ProRule" id="PRU00182"/>
    </source>
</evidence>
<proteinExistence type="inferred from homology"/>
<dbReference type="EMBL" id="JQAT01000001">
    <property type="protein sequence ID" value="KRN29436.1"/>
    <property type="molecule type" value="Genomic_DNA"/>
</dbReference>
<dbReference type="InterPro" id="IPR006145">
    <property type="entry name" value="PsdUridine_synth_RsuA/RluA"/>
</dbReference>
<dbReference type="GO" id="GO:0003723">
    <property type="term" value="F:RNA binding"/>
    <property type="evidence" value="ECO:0007669"/>
    <property type="project" value="UniProtKB-KW"/>
</dbReference>
<dbReference type="OrthoDB" id="9807213at2"/>
<evidence type="ECO:0000256" key="2">
    <source>
        <dbReference type="ARBA" id="ARBA00022884"/>
    </source>
</evidence>
<dbReference type="Proteomes" id="UP000051751">
    <property type="component" value="Unassembled WGS sequence"/>
</dbReference>
<dbReference type="NCBIfam" id="TIGR00093">
    <property type="entry name" value="pseudouridine synthase"/>
    <property type="match status" value="1"/>
</dbReference>
<dbReference type="GO" id="GO:0000455">
    <property type="term" value="P:enzyme-directed rRNA pseudouridine synthesis"/>
    <property type="evidence" value="ECO:0007669"/>
    <property type="project" value="UniProtKB-ARBA"/>
</dbReference>
<dbReference type="PROSITE" id="PS01149">
    <property type="entry name" value="PSI_RSU"/>
    <property type="match status" value="1"/>
</dbReference>
<comment type="similarity">
    <text evidence="1 5">Belongs to the pseudouridine synthase RsuA family.</text>
</comment>
<dbReference type="SUPFAM" id="SSF55120">
    <property type="entry name" value="Pseudouridine synthase"/>
    <property type="match status" value="1"/>
</dbReference>
<name>A0A0R2FVY7_9LACO</name>
<keyword evidence="9" id="KW-1185">Reference proteome</keyword>
<evidence type="ECO:0000256" key="1">
    <source>
        <dbReference type="ARBA" id="ARBA00008348"/>
    </source>
</evidence>
<dbReference type="FunFam" id="3.30.70.580:FF:000005">
    <property type="entry name" value="Pseudouridine synthase"/>
    <property type="match status" value="1"/>
</dbReference>
<keyword evidence="2 4" id="KW-0694">RNA-binding</keyword>
<dbReference type="SMART" id="SM00363">
    <property type="entry name" value="S4"/>
    <property type="match status" value="1"/>
</dbReference>
<dbReference type="Gene3D" id="3.30.70.1560">
    <property type="entry name" value="Alpha-L RNA-binding motif"/>
    <property type="match status" value="1"/>
</dbReference>
<dbReference type="Pfam" id="PF00849">
    <property type="entry name" value="PseudoU_synth_2"/>
    <property type="match status" value="1"/>
</dbReference>
<dbReference type="SUPFAM" id="SSF55174">
    <property type="entry name" value="Alpha-L RNA-binding motif"/>
    <property type="match status" value="1"/>
</dbReference>
<dbReference type="InterPro" id="IPR042092">
    <property type="entry name" value="PsdUridine_s_RsuA/RluB/E/F_cat"/>
</dbReference>
<dbReference type="EMBL" id="JQAZ01000001">
    <property type="protein sequence ID" value="KRN34035.1"/>
    <property type="molecule type" value="Genomic_DNA"/>
</dbReference>
<dbReference type="GO" id="GO:0005829">
    <property type="term" value="C:cytosol"/>
    <property type="evidence" value="ECO:0007669"/>
    <property type="project" value="UniProtKB-ARBA"/>
</dbReference>
<dbReference type="Gene3D" id="3.10.290.10">
    <property type="entry name" value="RNA-binding S4 domain"/>
    <property type="match status" value="1"/>
</dbReference>
<dbReference type="RefSeq" id="WP_057768638.1">
    <property type="nucleotide sequence ID" value="NZ_JQAT01000001.1"/>
</dbReference>
<reference evidence="9 10" key="1">
    <citation type="journal article" date="2015" name="Genome Announc.">
        <title>Expanding the biotechnology potential of lactobacilli through comparative genomics of 213 strains and associated genera.</title>
        <authorList>
            <person name="Sun Z."/>
            <person name="Harris H.M."/>
            <person name="McCann A."/>
            <person name="Guo C."/>
            <person name="Argimon S."/>
            <person name="Zhang W."/>
            <person name="Yang X."/>
            <person name="Jeffery I.B."/>
            <person name="Cooney J.C."/>
            <person name="Kagawa T.F."/>
            <person name="Liu W."/>
            <person name="Song Y."/>
            <person name="Salvetti E."/>
            <person name="Wrobel A."/>
            <person name="Rasinkangas P."/>
            <person name="Parkhill J."/>
            <person name="Rea M.C."/>
            <person name="O'Sullivan O."/>
            <person name="Ritari J."/>
            <person name="Douillard F.P."/>
            <person name="Paul Ross R."/>
            <person name="Yang R."/>
            <person name="Briner A.E."/>
            <person name="Felis G.E."/>
            <person name="de Vos W.M."/>
            <person name="Barrangou R."/>
            <person name="Klaenhammer T.R."/>
            <person name="Caufield P.W."/>
            <person name="Cui Y."/>
            <person name="Zhang H."/>
            <person name="O'Toole P.W."/>
        </authorList>
    </citation>
    <scope>NUCLEOTIDE SEQUENCE [LARGE SCALE GENOMIC DNA]</scope>
    <source>
        <strain evidence="7 10">ATCC BAA-66</strain>
        <strain evidence="8 9">DSM 13344</strain>
    </source>
</reference>